<protein>
    <recommendedName>
        <fullName evidence="6">Transporter</fullName>
    </recommendedName>
</protein>
<keyword evidence="5 7" id="KW-0472">Membrane</keyword>
<name>A0A1E7QA12_9GAMM</name>
<reference evidence="9" key="1">
    <citation type="submission" date="2016-09" db="EMBL/GenBank/DDBJ databases">
        <authorList>
            <person name="Wan X."/>
            <person name="Hou S."/>
        </authorList>
    </citation>
    <scope>NUCLEOTIDE SEQUENCE [LARGE SCALE GENOMIC DNA]</scope>
    <source>
        <strain evidence="9">KH87</strain>
    </source>
</reference>
<organism evidence="8 9">
    <name type="scientific">Rheinheimera salexigens</name>
    <dbReference type="NCBI Taxonomy" id="1628148"/>
    <lineage>
        <taxon>Bacteria</taxon>
        <taxon>Pseudomonadati</taxon>
        <taxon>Pseudomonadota</taxon>
        <taxon>Gammaproteobacteria</taxon>
        <taxon>Chromatiales</taxon>
        <taxon>Chromatiaceae</taxon>
        <taxon>Rheinheimera</taxon>
    </lineage>
</organism>
<dbReference type="PRINTS" id="PR00176">
    <property type="entry name" value="NANEUSMPORT"/>
</dbReference>
<evidence type="ECO:0000313" key="9">
    <source>
        <dbReference type="Proteomes" id="UP000242258"/>
    </source>
</evidence>
<evidence type="ECO:0000256" key="5">
    <source>
        <dbReference type="ARBA" id="ARBA00023136"/>
    </source>
</evidence>
<dbReference type="RefSeq" id="WP_070050806.1">
    <property type="nucleotide sequence ID" value="NZ_CBCSDO010000004.1"/>
</dbReference>
<keyword evidence="3 6" id="KW-0812">Transmembrane</keyword>
<dbReference type="EMBL" id="MKEK01000001">
    <property type="protein sequence ID" value="OEY71035.1"/>
    <property type="molecule type" value="Genomic_DNA"/>
</dbReference>
<feature type="transmembrane region" description="Helical" evidence="7">
    <location>
        <begin position="95"/>
        <end position="119"/>
    </location>
</feature>
<dbReference type="InterPro" id="IPR037272">
    <property type="entry name" value="SNS_sf"/>
</dbReference>
<feature type="transmembrane region" description="Helical" evidence="7">
    <location>
        <begin position="394"/>
        <end position="416"/>
    </location>
</feature>
<evidence type="ECO:0000313" key="8">
    <source>
        <dbReference type="EMBL" id="OEY71035.1"/>
    </source>
</evidence>
<proteinExistence type="inferred from homology"/>
<feature type="transmembrane region" description="Helical" evidence="7">
    <location>
        <begin position="150"/>
        <end position="167"/>
    </location>
</feature>
<dbReference type="PROSITE" id="PS50267">
    <property type="entry name" value="NA_NEUROTRAN_SYMP_3"/>
    <property type="match status" value="1"/>
</dbReference>
<keyword evidence="9" id="KW-1185">Reference proteome</keyword>
<keyword evidence="2 6" id="KW-0813">Transport</keyword>
<evidence type="ECO:0000256" key="6">
    <source>
        <dbReference type="RuleBase" id="RU003732"/>
    </source>
</evidence>
<evidence type="ECO:0000256" key="1">
    <source>
        <dbReference type="ARBA" id="ARBA00004141"/>
    </source>
</evidence>
<keyword evidence="6" id="KW-0769">Symport</keyword>
<evidence type="ECO:0000256" key="4">
    <source>
        <dbReference type="ARBA" id="ARBA00022989"/>
    </source>
</evidence>
<feature type="transmembrane region" description="Helical" evidence="7">
    <location>
        <begin position="179"/>
        <end position="203"/>
    </location>
</feature>
<dbReference type="Pfam" id="PF00209">
    <property type="entry name" value="SNF"/>
    <property type="match status" value="2"/>
</dbReference>
<dbReference type="NCBIfam" id="NF037979">
    <property type="entry name" value="Na_transp"/>
    <property type="match status" value="1"/>
</dbReference>
<feature type="transmembrane region" description="Helical" evidence="7">
    <location>
        <begin position="437"/>
        <end position="458"/>
    </location>
</feature>
<comment type="similarity">
    <text evidence="6">Belongs to the sodium:neurotransmitter symporter (SNF) (TC 2.A.22) family.</text>
</comment>
<comment type="subcellular location">
    <subcellularLocation>
        <location evidence="1">Membrane</location>
        <topology evidence="1">Multi-pass membrane protein</topology>
    </subcellularLocation>
</comment>
<feature type="transmembrane region" description="Helical" evidence="7">
    <location>
        <begin position="43"/>
        <end position="63"/>
    </location>
</feature>
<dbReference type="SUPFAM" id="SSF161070">
    <property type="entry name" value="SNF-like"/>
    <property type="match status" value="1"/>
</dbReference>
<sequence length="472" mass="50678">MSSRQSMHGLWSSRLAFILAATGAAVGLGNIWKFPYIMGQNGGGAFVLVYLLCILLIGIPVMMSEVMIGRRGRQSPGLSVKTLAIEAGASTRWQIAGWSGLVASYFILSFYAVIAGWALSYTFKTASGLFTGATAAETGSAFSQFTADPVVLMSWSAVVLAVTVFVVGKGVHKGLERAVNYLMPTLFVLLIVMAIYAGVNGAFLQALDFIFTPDFSKLSVNGILLALGHAFFSLSLASGAMMIYGAYLPDNISIGKTTLWIALADTSVALLAGMAIYPLVFEYGLQPTEGPGLIFVTLPIAFGGMPFGSFFGTVFFVMLVFAAFTSTIAMIESTVAWLVESKGYSRWKASIGSGISLWLIGLLTVFSFSGAPWASFELDIMGKKISNYFEAVDYLTSAIMLPLGGLVIALFAGWVVKQQVSKQELQTTALSYWLWRFAIRWFTPIAIVVVFFNLIGVLDPVLAFLGFSGASK</sequence>
<dbReference type="PANTHER" id="PTHR42948">
    <property type="entry name" value="TRANSPORTER"/>
    <property type="match status" value="1"/>
</dbReference>
<dbReference type="STRING" id="1628148.BI198_09545"/>
<dbReference type="InterPro" id="IPR000175">
    <property type="entry name" value="Na/ntran_symport"/>
</dbReference>
<evidence type="ECO:0000256" key="7">
    <source>
        <dbReference type="SAM" id="Phobius"/>
    </source>
</evidence>
<dbReference type="PANTHER" id="PTHR42948:SF1">
    <property type="entry name" value="TRANSPORTER"/>
    <property type="match status" value="1"/>
</dbReference>
<dbReference type="AlphaFoldDB" id="A0A1E7QA12"/>
<gene>
    <name evidence="8" type="ORF">BI198_09545</name>
</gene>
<dbReference type="Proteomes" id="UP000242258">
    <property type="component" value="Unassembled WGS sequence"/>
</dbReference>
<accession>A0A1E7QA12</accession>
<comment type="caution">
    <text evidence="8">The sequence shown here is derived from an EMBL/GenBank/DDBJ whole genome shotgun (WGS) entry which is preliminary data.</text>
</comment>
<evidence type="ECO:0000256" key="2">
    <source>
        <dbReference type="ARBA" id="ARBA00022448"/>
    </source>
</evidence>
<evidence type="ECO:0000256" key="3">
    <source>
        <dbReference type="ARBA" id="ARBA00022692"/>
    </source>
</evidence>
<dbReference type="CDD" id="cd10336">
    <property type="entry name" value="SLC6sbd_Tyt1-Like"/>
    <property type="match status" value="1"/>
</dbReference>
<dbReference type="GO" id="GO:0015293">
    <property type="term" value="F:symporter activity"/>
    <property type="evidence" value="ECO:0007669"/>
    <property type="project" value="UniProtKB-KW"/>
</dbReference>
<dbReference type="InterPro" id="IPR047218">
    <property type="entry name" value="YocR/YhdH-like"/>
</dbReference>
<dbReference type="GO" id="GO:0016020">
    <property type="term" value="C:membrane"/>
    <property type="evidence" value="ECO:0007669"/>
    <property type="project" value="UniProtKB-SubCell"/>
</dbReference>
<dbReference type="PROSITE" id="PS00610">
    <property type="entry name" value="NA_NEUROTRAN_SYMP_1"/>
    <property type="match status" value="1"/>
</dbReference>
<feature type="transmembrane region" description="Helical" evidence="7">
    <location>
        <begin position="351"/>
        <end position="374"/>
    </location>
</feature>
<feature type="transmembrane region" description="Helical" evidence="7">
    <location>
        <begin position="259"/>
        <end position="280"/>
    </location>
</feature>
<keyword evidence="4 7" id="KW-1133">Transmembrane helix</keyword>
<feature type="transmembrane region" description="Helical" evidence="7">
    <location>
        <begin position="223"/>
        <end position="247"/>
    </location>
</feature>